<gene>
    <name evidence="5" type="ORF">GR183_11240</name>
</gene>
<dbReference type="Gene3D" id="3.40.50.12780">
    <property type="entry name" value="N-terminal domain of ligase-like"/>
    <property type="match status" value="1"/>
</dbReference>
<dbReference type="PANTHER" id="PTHR43201:SF5">
    <property type="entry name" value="MEDIUM-CHAIN ACYL-COA LIGASE ACSF2, MITOCHONDRIAL"/>
    <property type="match status" value="1"/>
</dbReference>
<feature type="domain" description="AMP-dependent synthetase/ligase" evidence="3">
    <location>
        <begin position="10"/>
        <end position="367"/>
    </location>
</feature>
<proteinExistence type="inferred from homology"/>
<dbReference type="InterPro" id="IPR042099">
    <property type="entry name" value="ANL_N_sf"/>
</dbReference>
<dbReference type="RefSeq" id="WP_160775652.1">
    <property type="nucleotide sequence ID" value="NZ_WUMV01000003.1"/>
</dbReference>
<dbReference type="Gene3D" id="3.30.300.30">
    <property type="match status" value="1"/>
</dbReference>
<evidence type="ECO:0000259" key="3">
    <source>
        <dbReference type="Pfam" id="PF00501"/>
    </source>
</evidence>
<evidence type="ECO:0000256" key="2">
    <source>
        <dbReference type="ARBA" id="ARBA00022598"/>
    </source>
</evidence>
<dbReference type="GO" id="GO:0031956">
    <property type="term" value="F:medium-chain fatty acid-CoA ligase activity"/>
    <property type="evidence" value="ECO:0007669"/>
    <property type="project" value="TreeGrafter"/>
</dbReference>
<evidence type="ECO:0000313" key="5">
    <source>
        <dbReference type="EMBL" id="MXN65476.1"/>
    </source>
</evidence>
<evidence type="ECO:0000313" key="6">
    <source>
        <dbReference type="Proteomes" id="UP000433101"/>
    </source>
</evidence>
<dbReference type="InterPro" id="IPR045851">
    <property type="entry name" value="AMP-bd_C_sf"/>
</dbReference>
<dbReference type="InterPro" id="IPR020845">
    <property type="entry name" value="AMP-binding_CS"/>
</dbReference>
<protein>
    <submittedName>
        <fullName evidence="5">AMP-binding protein</fullName>
    </submittedName>
</protein>
<dbReference type="EMBL" id="WUMV01000003">
    <property type="protein sequence ID" value="MXN65476.1"/>
    <property type="molecule type" value="Genomic_DNA"/>
</dbReference>
<dbReference type="Pfam" id="PF00501">
    <property type="entry name" value="AMP-binding"/>
    <property type="match status" value="1"/>
</dbReference>
<dbReference type="Proteomes" id="UP000433101">
    <property type="component" value="Unassembled WGS sequence"/>
</dbReference>
<reference evidence="5 6" key="1">
    <citation type="submission" date="2019-12" db="EMBL/GenBank/DDBJ databases">
        <authorList>
            <person name="Li M."/>
        </authorList>
    </citation>
    <scope>NUCLEOTIDE SEQUENCE [LARGE SCALE GENOMIC DNA]</scope>
    <source>
        <strain evidence="5 6">GBMRC 2046</strain>
    </source>
</reference>
<organism evidence="5 6">
    <name type="scientific">Stappia sediminis</name>
    <dbReference type="NCBI Taxonomy" id="2692190"/>
    <lineage>
        <taxon>Bacteria</taxon>
        <taxon>Pseudomonadati</taxon>
        <taxon>Pseudomonadota</taxon>
        <taxon>Alphaproteobacteria</taxon>
        <taxon>Hyphomicrobiales</taxon>
        <taxon>Stappiaceae</taxon>
        <taxon>Stappia</taxon>
    </lineage>
</organism>
<evidence type="ECO:0000256" key="1">
    <source>
        <dbReference type="ARBA" id="ARBA00006432"/>
    </source>
</evidence>
<name>A0A7X3S853_9HYPH</name>
<accession>A0A7X3S853</accession>
<dbReference type="Pfam" id="PF13193">
    <property type="entry name" value="AMP-binding_C"/>
    <property type="match status" value="1"/>
</dbReference>
<dbReference type="PROSITE" id="PS00455">
    <property type="entry name" value="AMP_BINDING"/>
    <property type="match status" value="1"/>
</dbReference>
<comment type="similarity">
    <text evidence="1">Belongs to the ATP-dependent AMP-binding enzyme family.</text>
</comment>
<keyword evidence="6" id="KW-1185">Reference proteome</keyword>
<keyword evidence="2" id="KW-0436">Ligase</keyword>
<evidence type="ECO:0000259" key="4">
    <source>
        <dbReference type="Pfam" id="PF13193"/>
    </source>
</evidence>
<sequence>MTIDRWIAAHAGFSPDKPAIRFHAGDLTYAEFDRAIGKAAHWITYERGIKRGERIAYLGTNAPDMLVLLFAAARTGVILVPLNWRLAPPELAHAVSDSGTKLLIHQPAFADTVLAILADPLLGGDASVEACEIDPTKGGFAALLAENESLEAGDGDENDPLLIVYTSGTTGRPKGAVLTQRAILLNALNARHMHDMRGEDLVLTVLPMFHVGGLNIQTTPALYLGATVILHERFHPRETLAAISAEGPTLTVLVPATLAAMISHPEWGKHDLASLRAIATGSSDVPLELMTPFIERGVPVIQIYGSSETAPVAIYQRVGDIPAELGAIGRPGLHSRARIMLSEGNEAPAGEVGEIEILGDHVTTGYWNRTEETEKTFRGGWFRTGDLGLVDENGLFWFKDRLKNVIISGGENIYPAELERVLRELDFVKEATVVGRPDPRWGEVPVAVVVPKEGENCDETSVLQAFEGRIARYKHPKTVVFAGELPRNALGKIRVDQVRELAMGKVLDGRER</sequence>
<dbReference type="GO" id="GO:0006631">
    <property type="term" value="P:fatty acid metabolic process"/>
    <property type="evidence" value="ECO:0007669"/>
    <property type="project" value="TreeGrafter"/>
</dbReference>
<dbReference type="InterPro" id="IPR025110">
    <property type="entry name" value="AMP-bd_C"/>
</dbReference>
<dbReference type="InterPro" id="IPR000873">
    <property type="entry name" value="AMP-dep_synth/lig_dom"/>
</dbReference>
<dbReference type="AlphaFoldDB" id="A0A7X3S853"/>
<dbReference type="PANTHER" id="PTHR43201">
    <property type="entry name" value="ACYL-COA SYNTHETASE"/>
    <property type="match status" value="1"/>
</dbReference>
<comment type="caution">
    <text evidence="5">The sequence shown here is derived from an EMBL/GenBank/DDBJ whole genome shotgun (WGS) entry which is preliminary data.</text>
</comment>
<feature type="domain" description="AMP-binding enzyme C-terminal" evidence="4">
    <location>
        <begin position="417"/>
        <end position="492"/>
    </location>
</feature>
<dbReference type="SUPFAM" id="SSF56801">
    <property type="entry name" value="Acetyl-CoA synthetase-like"/>
    <property type="match status" value="1"/>
</dbReference>